<evidence type="ECO:0000256" key="4">
    <source>
        <dbReference type="SAM" id="Phobius"/>
    </source>
</evidence>
<evidence type="ECO:0000313" key="7">
    <source>
        <dbReference type="Proteomes" id="UP000270296"/>
    </source>
</evidence>
<dbReference type="GO" id="GO:0098687">
    <property type="term" value="C:chromosomal region"/>
    <property type="evidence" value="ECO:0007669"/>
    <property type="project" value="UniProtKB-ARBA"/>
</dbReference>
<feature type="domain" description="RRM" evidence="5">
    <location>
        <begin position="22"/>
        <end position="98"/>
    </location>
</feature>
<dbReference type="WBParaSite" id="SBAD_0000834601-mRNA-1">
    <property type="protein sequence ID" value="SBAD_0000834601-mRNA-1"/>
    <property type="gene ID" value="SBAD_0000834601"/>
</dbReference>
<evidence type="ECO:0000313" key="8">
    <source>
        <dbReference type="WBParaSite" id="SBAD_0000834601-mRNA-1"/>
    </source>
</evidence>
<dbReference type="InterPro" id="IPR000504">
    <property type="entry name" value="RRM_dom"/>
</dbReference>
<accession>A0A183IWQ0</accession>
<dbReference type="EMBL" id="UZAM01011194">
    <property type="protein sequence ID" value="VDP15139.1"/>
    <property type="molecule type" value="Genomic_DNA"/>
</dbReference>
<evidence type="ECO:0000256" key="2">
    <source>
        <dbReference type="ARBA" id="ARBA00022884"/>
    </source>
</evidence>
<dbReference type="SUPFAM" id="SSF54928">
    <property type="entry name" value="RNA-binding domain, RBD"/>
    <property type="match status" value="1"/>
</dbReference>
<sequence length="135" mass="15582">MYLDYDDFINFTSMYLKEEQFRKLFVGGITANTTEQVLKDFYSQWGEIQDVVVMRDSHTKRSRGFGFVTYAEAEQLDTAMASRPHVIDGKEVEPKRAMPREVCFFCFVALSIPSVKVILSFVYLFYTTAVLVRGS</sequence>
<gene>
    <name evidence="6" type="ORF">SBAD_LOCUS8047</name>
</gene>
<dbReference type="GO" id="GO:0000398">
    <property type="term" value="P:mRNA splicing, via spliceosome"/>
    <property type="evidence" value="ECO:0007669"/>
    <property type="project" value="TreeGrafter"/>
</dbReference>
<reference evidence="6 7" key="2">
    <citation type="submission" date="2018-11" db="EMBL/GenBank/DDBJ databases">
        <authorList>
            <consortium name="Pathogen Informatics"/>
        </authorList>
    </citation>
    <scope>NUCLEOTIDE SEQUENCE [LARGE SCALE GENOMIC DNA]</scope>
</reference>
<dbReference type="OrthoDB" id="1875751at2759"/>
<proteinExistence type="predicted"/>
<evidence type="ECO:0000259" key="5">
    <source>
        <dbReference type="PROSITE" id="PS50102"/>
    </source>
</evidence>
<dbReference type="PANTHER" id="PTHR48026">
    <property type="entry name" value="HOMOLOGOUS TO DROSOPHILA SQD (SQUID) PROTEIN"/>
    <property type="match status" value="1"/>
</dbReference>
<dbReference type="Proteomes" id="UP000270296">
    <property type="component" value="Unassembled WGS sequence"/>
</dbReference>
<dbReference type="Pfam" id="PF00076">
    <property type="entry name" value="RRM_1"/>
    <property type="match status" value="1"/>
</dbReference>
<keyword evidence="4" id="KW-1133">Transmembrane helix</keyword>
<evidence type="ECO:0000256" key="1">
    <source>
        <dbReference type="ARBA" id="ARBA00022737"/>
    </source>
</evidence>
<keyword evidence="7" id="KW-1185">Reference proteome</keyword>
<keyword evidence="1" id="KW-0677">Repeat</keyword>
<dbReference type="GO" id="GO:0003730">
    <property type="term" value="F:mRNA 3'-UTR binding"/>
    <property type="evidence" value="ECO:0007669"/>
    <property type="project" value="TreeGrafter"/>
</dbReference>
<feature type="transmembrane region" description="Helical" evidence="4">
    <location>
        <begin position="102"/>
        <end position="126"/>
    </location>
</feature>
<dbReference type="AlphaFoldDB" id="A0A183IWQ0"/>
<dbReference type="SMART" id="SM00360">
    <property type="entry name" value="RRM"/>
    <property type="match status" value="1"/>
</dbReference>
<protein>
    <submittedName>
        <fullName evidence="8">RRM domain-containing protein</fullName>
    </submittedName>
</protein>
<dbReference type="GO" id="GO:0071013">
    <property type="term" value="C:catalytic step 2 spliceosome"/>
    <property type="evidence" value="ECO:0007669"/>
    <property type="project" value="TreeGrafter"/>
</dbReference>
<keyword evidence="4" id="KW-0812">Transmembrane</keyword>
<organism evidence="8">
    <name type="scientific">Soboliphyme baturini</name>
    <dbReference type="NCBI Taxonomy" id="241478"/>
    <lineage>
        <taxon>Eukaryota</taxon>
        <taxon>Metazoa</taxon>
        <taxon>Ecdysozoa</taxon>
        <taxon>Nematoda</taxon>
        <taxon>Enoplea</taxon>
        <taxon>Dorylaimia</taxon>
        <taxon>Dioctophymatida</taxon>
        <taxon>Dioctophymatoidea</taxon>
        <taxon>Soboliphymatidae</taxon>
        <taxon>Soboliphyme</taxon>
    </lineage>
</organism>
<keyword evidence="4" id="KW-0472">Membrane</keyword>
<dbReference type="PANTHER" id="PTHR48026:SF14">
    <property type="entry name" value="HETEROGENEOUS NUCLEAR RIBONUCLEOPROTEIN A1"/>
    <property type="match status" value="1"/>
</dbReference>
<dbReference type="InterPro" id="IPR012677">
    <property type="entry name" value="Nucleotide-bd_a/b_plait_sf"/>
</dbReference>
<keyword evidence="2 3" id="KW-0694">RNA-binding</keyword>
<dbReference type="FunFam" id="3.30.70.330:FF:000040">
    <property type="entry name" value="Heterogeneous nuclear ribonucleoprotein A2/B1"/>
    <property type="match status" value="1"/>
</dbReference>
<dbReference type="PROSITE" id="PS50102">
    <property type="entry name" value="RRM"/>
    <property type="match status" value="1"/>
</dbReference>
<evidence type="ECO:0000256" key="3">
    <source>
        <dbReference type="PROSITE-ProRule" id="PRU00176"/>
    </source>
</evidence>
<name>A0A183IWQ0_9BILA</name>
<evidence type="ECO:0000313" key="6">
    <source>
        <dbReference type="EMBL" id="VDP15139.1"/>
    </source>
</evidence>
<dbReference type="InterPro" id="IPR035979">
    <property type="entry name" value="RBD_domain_sf"/>
</dbReference>
<reference evidence="8" key="1">
    <citation type="submission" date="2016-06" db="UniProtKB">
        <authorList>
            <consortium name="WormBaseParasite"/>
        </authorList>
    </citation>
    <scope>IDENTIFICATION</scope>
</reference>
<dbReference type="Gene3D" id="3.30.70.330">
    <property type="match status" value="1"/>
</dbReference>